<evidence type="ECO:0000313" key="2">
    <source>
        <dbReference type="EMBL" id="EUD67011.1"/>
    </source>
</evidence>
<dbReference type="GeneID" id="20037869"/>
<dbReference type="EMBL" id="KI965468">
    <property type="protein sequence ID" value="EUD67011.1"/>
    <property type="molecule type" value="Genomic_DNA"/>
</dbReference>
<feature type="region of interest" description="Disordered" evidence="1">
    <location>
        <begin position="18"/>
        <end position="59"/>
    </location>
</feature>
<protein>
    <submittedName>
        <fullName evidence="2">Uncharacterized protein</fullName>
    </submittedName>
</protein>
<keyword evidence="3" id="KW-1185">Reference proteome</keyword>
<evidence type="ECO:0000256" key="1">
    <source>
        <dbReference type="SAM" id="MobiDB-lite"/>
    </source>
</evidence>
<evidence type="ECO:0000313" key="3">
    <source>
        <dbReference type="Proteomes" id="UP000030640"/>
    </source>
</evidence>
<organism evidence="2 3">
    <name type="scientific">Plasmodium inui San Antonio 1</name>
    <dbReference type="NCBI Taxonomy" id="1237626"/>
    <lineage>
        <taxon>Eukaryota</taxon>
        <taxon>Sar</taxon>
        <taxon>Alveolata</taxon>
        <taxon>Apicomplexa</taxon>
        <taxon>Aconoidasida</taxon>
        <taxon>Haemosporida</taxon>
        <taxon>Plasmodiidae</taxon>
        <taxon>Plasmodium</taxon>
        <taxon>Plasmodium (Plasmodium)</taxon>
    </lineage>
</organism>
<dbReference type="VEuPathDB" id="PlasmoDB:C922_02595"/>
<dbReference type="Proteomes" id="UP000030640">
    <property type="component" value="Unassembled WGS sequence"/>
</dbReference>
<name>W7ANV0_9APIC</name>
<sequence>MSDNLKILKREVSAHRMGRHNCGSSSMVEESFLEQHRPRCRMKRQKEQEEEEEKKMKTL</sequence>
<dbReference type="RefSeq" id="XP_008816416.1">
    <property type="nucleotide sequence ID" value="XM_008818194.1"/>
</dbReference>
<gene>
    <name evidence="2" type="ORF">C922_02595</name>
</gene>
<proteinExistence type="predicted"/>
<accession>W7ANV0</accession>
<reference evidence="2 3" key="1">
    <citation type="submission" date="2013-02" db="EMBL/GenBank/DDBJ databases">
        <title>The Genome Sequence of Plasmodium inui San Antonio 1.</title>
        <authorList>
            <consortium name="The Broad Institute Genome Sequencing Platform"/>
            <consortium name="The Broad Institute Genome Sequencing Center for Infectious Disease"/>
            <person name="Neafsey D."/>
            <person name="Cheeseman I."/>
            <person name="Volkman S."/>
            <person name="Adams J."/>
            <person name="Walker B."/>
            <person name="Young S.K."/>
            <person name="Zeng Q."/>
            <person name="Gargeya S."/>
            <person name="Fitzgerald M."/>
            <person name="Haas B."/>
            <person name="Abouelleil A."/>
            <person name="Alvarado L."/>
            <person name="Arachchi H.M."/>
            <person name="Berlin A.M."/>
            <person name="Chapman S.B."/>
            <person name="Dewar J."/>
            <person name="Goldberg J."/>
            <person name="Griggs A."/>
            <person name="Gujja S."/>
            <person name="Hansen M."/>
            <person name="Howarth C."/>
            <person name="Imamovic A."/>
            <person name="Larimer J."/>
            <person name="McCowan C."/>
            <person name="Murphy C."/>
            <person name="Neiman D."/>
            <person name="Pearson M."/>
            <person name="Priest M."/>
            <person name="Roberts A."/>
            <person name="Saif S."/>
            <person name="Shea T."/>
            <person name="Sisk P."/>
            <person name="Sykes S."/>
            <person name="Wortman J."/>
            <person name="Nusbaum C."/>
            <person name="Birren B."/>
        </authorList>
    </citation>
    <scope>NUCLEOTIDE SEQUENCE [LARGE SCALE GENOMIC DNA]</scope>
    <source>
        <strain evidence="2 3">San Antonio 1</strain>
    </source>
</reference>
<dbReference type="AlphaFoldDB" id="W7ANV0"/>